<gene>
    <name evidence="4" type="ORF">HXM71_04565</name>
</gene>
<sequence>MIKIENLVKKYDNGFTENVIFNGFDVAIEDGEFVAIHGRSGCGKSTLLNIIGLIDSMSEGTYILDGKDISKLKPSEYASIRNRDIGFIFQAFHLLQDESVIYNVSLPMKYAKVDKASRKERAEALLKLVGLEGKENNKALQLSGGEMQRVAIARALANNPKYILADEPTGNLDIENRDKIMDLLKTINEKNGSTIIMVTHDEELLKYADRVIKL</sequence>
<dbReference type="PANTHER" id="PTHR24220:SF86">
    <property type="entry name" value="ABC TRANSPORTER ABCH.1"/>
    <property type="match status" value="1"/>
</dbReference>
<dbReference type="GO" id="GO:0098796">
    <property type="term" value="C:membrane protein complex"/>
    <property type="evidence" value="ECO:0007669"/>
    <property type="project" value="UniProtKB-ARBA"/>
</dbReference>
<evidence type="ECO:0000313" key="5">
    <source>
        <dbReference type="Proteomes" id="UP000722050"/>
    </source>
</evidence>
<dbReference type="EMBL" id="JABZQH010000143">
    <property type="protein sequence ID" value="MBF1352375.1"/>
    <property type="molecule type" value="Genomic_DNA"/>
</dbReference>
<dbReference type="InterPro" id="IPR003593">
    <property type="entry name" value="AAA+_ATPase"/>
</dbReference>
<dbReference type="SMART" id="SM00382">
    <property type="entry name" value="AAA"/>
    <property type="match status" value="1"/>
</dbReference>
<organism evidence="4 5">
    <name type="scientific">Mogibacterium diversum</name>
    <dbReference type="NCBI Taxonomy" id="114527"/>
    <lineage>
        <taxon>Bacteria</taxon>
        <taxon>Bacillati</taxon>
        <taxon>Bacillota</taxon>
        <taxon>Clostridia</taxon>
        <taxon>Peptostreptococcales</taxon>
        <taxon>Anaerovoracaceae</taxon>
        <taxon>Mogibacterium</taxon>
    </lineage>
</organism>
<evidence type="ECO:0000256" key="2">
    <source>
        <dbReference type="ARBA" id="ARBA00022741"/>
    </source>
</evidence>
<reference evidence="4" key="1">
    <citation type="submission" date="2020-04" db="EMBL/GenBank/DDBJ databases">
        <title>Deep metagenomics examines the oral microbiome during advanced dental caries in children, revealing novel taxa and co-occurrences with host molecules.</title>
        <authorList>
            <person name="Baker J.L."/>
            <person name="Morton J.T."/>
            <person name="Dinis M."/>
            <person name="Alvarez R."/>
            <person name="Tran N.C."/>
            <person name="Knight R."/>
            <person name="Edlund A."/>
        </authorList>
    </citation>
    <scope>NUCLEOTIDE SEQUENCE</scope>
    <source>
        <strain evidence="4">JCVI_24_bin.8</strain>
    </source>
</reference>
<dbReference type="CDD" id="cd03255">
    <property type="entry name" value="ABC_MJ0796_LolCDE_FtsE"/>
    <property type="match status" value="1"/>
</dbReference>
<accession>A0A930EDV9</accession>
<evidence type="ECO:0000313" key="4">
    <source>
        <dbReference type="EMBL" id="MBF1352375.1"/>
    </source>
</evidence>
<comment type="caution">
    <text evidence="4">The sequence shown here is derived from an EMBL/GenBank/DDBJ whole genome shotgun (WGS) entry which is preliminary data.</text>
</comment>
<dbReference type="InterPro" id="IPR017871">
    <property type="entry name" value="ABC_transporter-like_CS"/>
</dbReference>
<keyword evidence="2" id="KW-0547">Nucleotide-binding</keyword>
<dbReference type="AlphaFoldDB" id="A0A930EDV9"/>
<evidence type="ECO:0000256" key="3">
    <source>
        <dbReference type="ARBA" id="ARBA00022840"/>
    </source>
</evidence>
<keyword evidence="3 4" id="KW-0067">ATP-binding</keyword>
<keyword evidence="1" id="KW-0813">Transport</keyword>
<dbReference type="SUPFAM" id="SSF52540">
    <property type="entry name" value="P-loop containing nucleoside triphosphate hydrolases"/>
    <property type="match status" value="1"/>
</dbReference>
<dbReference type="PANTHER" id="PTHR24220">
    <property type="entry name" value="IMPORT ATP-BINDING PROTEIN"/>
    <property type="match status" value="1"/>
</dbReference>
<dbReference type="RefSeq" id="WP_273451145.1">
    <property type="nucleotide sequence ID" value="NZ_CP097093.1"/>
</dbReference>
<dbReference type="InterPro" id="IPR017911">
    <property type="entry name" value="MacB-like_ATP-bd"/>
</dbReference>
<dbReference type="Proteomes" id="UP000722050">
    <property type="component" value="Unassembled WGS sequence"/>
</dbReference>
<dbReference type="InterPro" id="IPR003439">
    <property type="entry name" value="ABC_transporter-like_ATP-bd"/>
</dbReference>
<dbReference type="PROSITE" id="PS00211">
    <property type="entry name" value="ABC_TRANSPORTER_1"/>
    <property type="match status" value="1"/>
</dbReference>
<dbReference type="GO" id="GO:0022857">
    <property type="term" value="F:transmembrane transporter activity"/>
    <property type="evidence" value="ECO:0007669"/>
    <property type="project" value="UniProtKB-ARBA"/>
</dbReference>
<dbReference type="Pfam" id="PF00005">
    <property type="entry name" value="ABC_tran"/>
    <property type="match status" value="1"/>
</dbReference>
<name>A0A930EDV9_9FIRM</name>
<dbReference type="InterPro" id="IPR027417">
    <property type="entry name" value="P-loop_NTPase"/>
</dbReference>
<protein>
    <submittedName>
        <fullName evidence="4">ABC transporter ATP-binding protein</fullName>
    </submittedName>
</protein>
<dbReference type="GO" id="GO:0016887">
    <property type="term" value="F:ATP hydrolysis activity"/>
    <property type="evidence" value="ECO:0007669"/>
    <property type="project" value="InterPro"/>
</dbReference>
<evidence type="ECO:0000256" key="1">
    <source>
        <dbReference type="ARBA" id="ARBA00022448"/>
    </source>
</evidence>
<dbReference type="Gene3D" id="3.40.50.300">
    <property type="entry name" value="P-loop containing nucleotide triphosphate hydrolases"/>
    <property type="match status" value="1"/>
</dbReference>
<dbReference type="GO" id="GO:0005524">
    <property type="term" value="F:ATP binding"/>
    <property type="evidence" value="ECO:0007669"/>
    <property type="project" value="UniProtKB-KW"/>
</dbReference>
<dbReference type="InterPro" id="IPR015854">
    <property type="entry name" value="ABC_transpr_LolD-like"/>
</dbReference>
<dbReference type="PROSITE" id="PS50893">
    <property type="entry name" value="ABC_TRANSPORTER_2"/>
    <property type="match status" value="1"/>
</dbReference>
<proteinExistence type="predicted"/>
<dbReference type="FunFam" id="3.40.50.300:FF:000032">
    <property type="entry name" value="Export ABC transporter ATP-binding protein"/>
    <property type="match status" value="1"/>
</dbReference>
<dbReference type="GO" id="GO:0005886">
    <property type="term" value="C:plasma membrane"/>
    <property type="evidence" value="ECO:0007669"/>
    <property type="project" value="TreeGrafter"/>
</dbReference>